<keyword evidence="5 9" id="KW-0653">Protein transport</keyword>
<evidence type="ECO:0000313" key="11">
    <source>
        <dbReference type="Proteomes" id="UP001519271"/>
    </source>
</evidence>
<dbReference type="InterPro" id="IPR003369">
    <property type="entry name" value="TatA/B/E"/>
</dbReference>
<dbReference type="Gene3D" id="1.20.5.3310">
    <property type="match status" value="1"/>
</dbReference>
<accession>A0ABS4G7Q1</accession>
<evidence type="ECO:0000256" key="8">
    <source>
        <dbReference type="ARBA" id="ARBA00023136"/>
    </source>
</evidence>
<keyword evidence="8 9" id="KW-0472">Membrane</keyword>
<evidence type="ECO:0000256" key="1">
    <source>
        <dbReference type="ARBA" id="ARBA00004162"/>
    </source>
</evidence>
<evidence type="ECO:0000256" key="2">
    <source>
        <dbReference type="ARBA" id="ARBA00022448"/>
    </source>
</evidence>
<evidence type="ECO:0000256" key="3">
    <source>
        <dbReference type="ARBA" id="ARBA00022475"/>
    </source>
</evidence>
<keyword evidence="2 9" id="KW-0813">Transport</keyword>
<evidence type="ECO:0000256" key="6">
    <source>
        <dbReference type="ARBA" id="ARBA00022989"/>
    </source>
</evidence>
<name>A0ABS4G7Q1_9CLOT</name>
<keyword evidence="7 9" id="KW-0811">Translocation</keyword>
<sequence>MFGRLGTTELLVVLAIVMVVFGPKQLPKLGSIFGKSIKNFKEGVAGSDEKTAE</sequence>
<keyword evidence="3 9" id="KW-1003">Cell membrane</keyword>
<dbReference type="Proteomes" id="UP001519271">
    <property type="component" value="Unassembled WGS sequence"/>
</dbReference>
<keyword evidence="4 9" id="KW-0812">Transmembrane</keyword>
<dbReference type="RefSeq" id="WP_023385676.1">
    <property type="nucleotide sequence ID" value="NZ_JAGGKC010000033.1"/>
</dbReference>
<evidence type="ECO:0000256" key="5">
    <source>
        <dbReference type="ARBA" id="ARBA00022927"/>
    </source>
</evidence>
<dbReference type="PANTHER" id="PTHR42982:SF1">
    <property type="entry name" value="SEC-INDEPENDENT PROTEIN TRANSLOCASE PROTEIN TATA"/>
    <property type="match status" value="1"/>
</dbReference>
<comment type="function">
    <text evidence="9">Part of the twin-arginine translocation (Tat) system that transports large folded proteins containing a characteristic twin-arginine motif in their signal peptide across membranes. TatA could form the protein-conducting channel of the Tat system.</text>
</comment>
<keyword evidence="6 9" id="KW-1133">Transmembrane helix</keyword>
<dbReference type="EMBL" id="JAGGKC010000033">
    <property type="protein sequence ID" value="MBP1920587.1"/>
    <property type="molecule type" value="Genomic_DNA"/>
</dbReference>
<protein>
    <recommendedName>
        <fullName evidence="9">Sec-independent protein translocase protein TatA</fullName>
    </recommendedName>
</protein>
<evidence type="ECO:0000256" key="7">
    <source>
        <dbReference type="ARBA" id="ARBA00023010"/>
    </source>
</evidence>
<proteinExistence type="inferred from homology"/>
<dbReference type="Pfam" id="PF02416">
    <property type="entry name" value="TatA_B_E"/>
    <property type="match status" value="1"/>
</dbReference>
<evidence type="ECO:0000256" key="4">
    <source>
        <dbReference type="ARBA" id="ARBA00022692"/>
    </source>
</evidence>
<dbReference type="NCBIfam" id="TIGR01411">
    <property type="entry name" value="tatAE"/>
    <property type="match status" value="1"/>
</dbReference>
<comment type="similarity">
    <text evidence="9">Belongs to the TatA/E family.</text>
</comment>
<dbReference type="InterPro" id="IPR006312">
    <property type="entry name" value="TatA/E"/>
</dbReference>
<comment type="subcellular location">
    <subcellularLocation>
        <location evidence="1 9">Cell membrane</location>
        <topology evidence="1 9">Single-pass membrane protein</topology>
    </subcellularLocation>
</comment>
<keyword evidence="11" id="KW-1185">Reference proteome</keyword>
<comment type="subunit">
    <text evidence="9">Forms a complex with TatC.</text>
</comment>
<evidence type="ECO:0000313" key="10">
    <source>
        <dbReference type="EMBL" id="MBP1920587.1"/>
    </source>
</evidence>
<dbReference type="PANTHER" id="PTHR42982">
    <property type="entry name" value="SEC-INDEPENDENT PROTEIN TRANSLOCASE PROTEIN TATA"/>
    <property type="match status" value="1"/>
</dbReference>
<evidence type="ECO:0000256" key="9">
    <source>
        <dbReference type="HAMAP-Rule" id="MF_00236"/>
    </source>
</evidence>
<organism evidence="10 11">
    <name type="scientific">Youngiibacter multivorans</name>
    <dbReference type="NCBI Taxonomy" id="937251"/>
    <lineage>
        <taxon>Bacteria</taxon>
        <taxon>Bacillati</taxon>
        <taxon>Bacillota</taxon>
        <taxon>Clostridia</taxon>
        <taxon>Eubacteriales</taxon>
        <taxon>Clostridiaceae</taxon>
        <taxon>Youngiibacter</taxon>
    </lineage>
</organism>
<gene>
    <name evidence="9" type="primary">tatA</name>
    <name evidence="10" type="ORF">J2Z34_003102</name>
</gene>
<dbReference type="HAMAP" id="MF_00236">
    <property type="entry name" value="TatA_E"/>
    <property type="match status" value="1"/>
</dbReference>
<comment type="caution">
    <text evidence="10">The sequence shown here is derived from an EMBL/GenBank/DDBJ whole genome shotgun (WGS) entry which is preliminary data.</text>
</comment>
<reference evidence="10 11" key="1">
    <citation type="submission" date="2021-03" db="EMBL/GenBank/DDBJ databases">
        <title>Genomic Encyclopedia of Type Strains, Phase IV (KMG-IV): sequencing the most valuable type-strain genomes for metagenomic binning, comparative biology and taxonomic classification.</title>
        <authorList>
            <person name="Goeker M."/>
        </authorList>
    </citation>
    <scope>NUCLEOTIDE SEQUENCE [LARGE SCALE GENOMIC DNA]</scope>
    <source>
        <strain evidence="10 11">DSM 6139</strain>
    </source>
</reference>